<keyword evidence="1" id="KW-0732">Signal</keyword>
<reference evidence="4" key="1">
    <citation type="submission" date="2024-06" db="EMBL/GenBank/DDBJ databases">
        <authorList>
            <person name="Li S."/>
        </authorList>
    </citation>
    <scope>NUCLEOTIDE SEQUENCE</scope>
    <source>
        <strain evidence="4">SR10</strain>
    </source>
</reference>
<keyword evidence="2" id="KW-0812">Transmembrane</keyword>
<proteinExistence type="predicted"/>
<evidence type="ECO:0000313" key="4">
    <source>
        <dbReference type="EMBL" id="XCO77038.1"/>
    </source>
</evidence>
<dbReference type="PROSITE" id="PS51318">
    <property type="entry name" value="TAT"/>
    <property type="match status" value="1"/>
</dbReference>
<gene>
    <name evidence="4" type="ORF">ABU614_09695</name>
</gene>
<organism evidence="4">
    <name type="scientific">Lysobacter firmicutimachus</name>
    <dbReference type="NCBI Taxonomy" id="1792846"/>
    <lineage>
        <taxon>Bacteria</taxon>
        <taxon>Pseudomonadati</taxon>
        <taxon>Pseudomonadota</taxon>
        <taxon>Gammaproteobacteria</taxon>
        <taxon>Lysobacterales</taxon>
        <taxon>Lysobacteraceae</taxon>
        <taxon>Lysobacter</taxon>
    </lineage>
</organism>
<dbReference type="InterPro" id="IPR012368">
    <property type="entry name" value="OxRdtase_Mopterin-bd_su_IorB"/>
</dbReference>
<dbReference type="InterPro" id="IPR037165">
    <property type="entry name" value="AldOxase/xan_DH_Mopterin-bd_sf"/>
</dbReference>
<accession>A0AAU8N0P2</accession>
<keyword evidence="2" id="KW-1133">Transmembrane helix</keyword>
<dbReference type="AlphaFoldDB" id="A0AAU8N0P2"/>
<dbReference type="SMART" id="SM01008">
    <property type="entry name" value="Ald_Xan_dh_C"/>
    <property type="match status" value="1"/>
</dbReference>
<dbReference type="InterPro" id="IPR046867">
    <property type="entry name" value="AldOxase/xan_DH_MoCoBD2"/>
</dbReference>
<evidence type="ECO:0000256" key="1">
    <source>
        <dbReference type="ARBA" id="ARBA00022729"/>
    </source>
</evidence>
<name>A0AAU8N0P2_9GAMM</name>
<dbReference type="RefSeq" id="WP_363800354.1">
    <property type="nucleotide sequence ID" value="NZ_CP159925.1"/>
</dbReference>
<protein>
    <submittedName>
        <fullName evidence="4">Xanthine dehydrogenase family protein molybdopterin-binding subunit</fullName>
    </submittedName>
</protein>
<dbReference type="EMBL" id="CP159925">
    <property type="protein sequence ID" value="XCO77038.1"/>
    <property type="molecule type" value="Genomic_DNA"/>
</dbReference>
<dbReference type="SUPFAM" id="SSF56003">
    <property type="entry name" value="Molybdenum cofactor-binding domain"/>
    <property type="match status" value="2"/>
</dbReference>
<dbReference type="InterPro" id="IPR008274">
    <property type="entry name" value="AldOxase/xan_DH_MoCoBD1"/>
</dbReference>
<dbReference type="InterPro" id="IPR006311">
    <property type="entry name" value="TAT_signal"/>
</dbReference>
<dbReference type="Pfam" id="PF02738">
    <property type="entry name" value="MoCoBD_1"/>
    <property type="match status" value="1"/>
</dbReference>
<keyword evidence="2" id="KW-0472">Membrane</keyword>
<dbReference type="PANTHER" id="PTHR47495">
    <property type="entry name" value="ALDEHYDE DEHYDROGENASE"/>
    <property type="match status" value="1"/>
</dbReference>
<dbReference type="InterPro" id="IPR019546">
    <property type="entry name" value="TAT_signal_bac_arc"/>
</dbReference>
<dbReference type="PANTHER" id="PTHR47495:SF2">
    <property type="entry name" value="ALDEHYDE DEHYDROGENASE"/>
    <property type="match status" value="1"/>
</dbReference>
<dbReference type="NCBIfam" id="TIGR01409">
    <property type="entry name" value="TAT_signal_seq"/>
    <property type="match status" value="1"/>
</dbReference>
<dbReference type="Pfam" id="PF20256">
    <property type="entry name" value="MoCoBD_2"/>
    <property type="match status" value="2"/>
</dbReference>
<evidence type="ECO:0000259" key="3">
    <source>
        <dbReference type="SMART" id="SM01008"/>
    </source>
</evidence>
<dbReference type="InterPro" id="IPR052516">
    <property type="entry name" value="N-heterocyclic_Hydroxylase"/>
</dbReference>
<evidence type="ECO:0000256" key="2">
    <source>
        <dbReference type="SAM" id="Phobius"/>
    </source>
</evidence>
<dbReference type="Gene3D" id="3.30.365.10">
    <property type="entry name" value="Aldehyde oxidase/xanthine dehydrogenase, molybdopterin binding domain"/>
    <property type="match status" value="4"/>
</dbReference>
<feature type="transmembrane region" description="Helical" evidence="2">
    <location>
        <begin position="12"/>
        <end position="32"/>
    </location>
</feature>
<sequence length="726" mass="77046">MSTVPAPSRRQFLKAGALIGGGLVVGFVVPGARRFADAAPAQAAAVSGGFAPNAFLRVGEDDTVTVLLSHSEMGQGIWTGLAMLIAEELDADWSKIRVEHAPAAQAYAHTAFGMQMTGGSTSTWSEFDRYRQAGATARALLVAAAAQRFGVPVEQVRTENGIALAGERRARYGELAADAAKRPAPAQPPALKDAKDWKIIGKPTKRLDGPEKIDGRAKFGMDVHFDGLLTALVARAPVFGGTVKSFDATAAKAVPGVRDVVQVPSGVAVVADHYWAAKLGRDALRIDWDLGPHAGLDTGRLREQFRQLAATPGAVAAQAGDVDAALARATRTVEAEYHVPYLAHSPMEPLNCTVKIADGQCEIWTGTQFQTLDQQVAAKIAGLKPEQVKIHTLFLGGGFGRRATPTSDFVAEAVQVAKAAGKPVKTVWSREDDVRGGYYRPMYLQQAKIGLDGQGRPMAWKHVLVGQSIAAGSPFEAVMVKNGVDATSVEGVADSPYLKAVADHRVDLHSPTTGIPVLWWRSVGHSYNGFIMESLIDELAHAAGQDPVAYRRSLLKDHPRHLAALNLAAEKAGWGGKPAEGRARGVAVHESFGSYIAQVAEVSLQDAPGGGQTIRVHRFVCAIDCGLAVNPDGVRAQMESGINFGLGAALYSALSFKDGRVQESNFHDYRVLRLDESPQIEVHIVPSSEKMGGAGEPGTAPVAAAVANAVFALTQKRLRELPLRLA</sequence>
<dbReference type="GO" id="GO:0016491">
    <property type="term" value="F:oxidoreductase activity"/>
    <property type="evidence" value="ECO:0007669"/>
    <property type="project" value="InterPro"/>
</dbReference>
<dbReference type="InterPro" id="IPR000674">
    <property type="entry name" value="Ald_Oxase/Xan_DH_a/b"/>
</dbReference>
<dbReference type="PIRSF" id="PIRSF036389">
    <property type="entry name" value="IOR_B"/>
    <property type="match status" value="1"/>
</dbReference>
<feature type="domain" description="Aldehyde oxidase/xanthine dehydrogenase a/b hammerhead" evidence="3">
    <location>
        <begin position="214"/>
        <end position="292"/>
    </location>
</feature>